<evidence type="ECO:0000313" key="3">
    <source>
        <dbReference type="Proteomes" id="UP000437824"/>
    </source>
</evidence>
<gene>
    <name evidence="2" type="ORF">GKZ57_07245</name>
</gene>
<protein>
    <submittedName>
        <fullName evidence="2">Alpha/beta fold hydrolase</fullName>
    </submittedName>
</protein>
<evidence type="ECO:0000313" key="2">
    <source>
        <dbReference type="EMBL" id="MTD61061.1"/>
    </source>
</evidence>
<comment type="caution">
    <text evidence="2">The sequence shown here is derived from an EMBL/GenBank/DDBJ whole genome shotgun (WGS) entry which is preliminary data.</text>
</comment>
<dbReference type="AlphaFoldDB" id="A0A844GK61"/>
<dbReference type="SUPFAM" id="SSF53474">
    <property type="entry name" value="alpha/beta-Hydrolases"/>
    <property type="match status" value="1"/>
</dbReference>
<organism evidence="2 3">
    <name type="scientific">Blautia luti DSM 14534 = JCM 17040</name>
    <dbReference type="NCBI Taxonomy" id="649762"/>
    <lineage>
        <taxon>Bacteria</taxon>
        <taxon>Bacillati</taxon>
        <taxon>Bacillota</taxon>
        <taxon>Clostridia</taxon>
        <taxon>Lachnospirales</taxon>
        <taxon>Lachnospiraceae</taxon>
        <taxon>Blautia</taxon>
    </lineage>
</organism>
<dbReference type="Proteomes" id="UP000437824">
    <property type="component" value="Unassembled WGS sequence"/>
</dbReference>
<name>A0A844GK61_9FIRM</name>
<evidence type="ECO:0000259" key="1">
    <source>
        <dbReference type="Pfam" id="PF12697"/>
    </source>
</evidence>
<sequence length="317" mass="35890">MNKHKHKIFTFAALMTTATVVVHFINRTIAATAQLKQLLGLADSRTFEWRFGNINYTKKGSGSPVLLIHDVMPGASGYEWNRIEDSLAADYTVYTIDLLGCGRSEKPGITYTNFVYVQMICDFIRKVIGQKTDVIASGLSGSFVVMACHNEKELFNKIMLVNPPSLTRLKQMPSRKDRLLKFALEIPVFGTLVYHMIISRENVNNMFIEKMYYNPFHVDTVITDAYYESAHKGGYYAKYLYSSMISKYMSINISHAVKSLDNSIYIVEGESEPNGGFIVNEYSALNPAIETSVIAETKHIPHVEKPDAFLEQVKIFF</sequence>
<dbReference type="EMBL" id="WMBC01000004">
    <property type="protein sequence ID" value="MTD61061.1"/>
    <property type="molecule type" value="Genomic_DNA"/>
</dbReference>
<dbReference type="InterPro" id="IPR000073">
    <property type="entry name" value="AB_hydrolase_1"/>
</dbReference>
<accession>A0A844GK61</accession>
<dbReference type="PANTHER" id="PTHR46438:SF2">
    <property type="entry name" value="ALPHA_BETA-HYDROLASES SUPERFAMILY PROTEIN"/>
    <property type="match status" value="1"/>
</dbReference>
<proteinExistence type="predicted"/>
<dbReference type="GO" id="GO:0016787">
    <property type="term" value="F:hydrolase activity"/>
    <property type="evidence" value="ECO:0007669"/>
    <property type="project" value="UniProtKB-KW"/>
</dbReference>
<dbReference type="InterPro" id="IPR029058">
    <property type="entry name" value="AB_hydrolase_fold"/>
</dbReference>
<dbReference type="PANTHER" id="PTHR46438">
    <property type="entry name" value="ALPHA/BETA-HYDROLASES SUPERFAMILY PROTEIN"/>
    <property type="match status" value="1"/>
</dbReference>
<feature type="domain" description="AB hydrolase-1" evidence="1">
    <location>
        <begin position="65"/>
        <end position="311"/>
    </location>
</feature>
<dbReference type="Pfam" id="PF12697">
    <property type="entry name" value="Abhydrolase_6"/>
    <property type="match status" value="1"/>
</dbReference>
<keyword evidence="2" id="KW-0378">Hydrolase</keyword>
<reference evidence="2 3" key="1">
    <citation type="submission" date="2019-11" db="EMBL/GenBank/DDBJ databases">
        <title>Draft genome sequence of Blautia luti DSM 14534T, isolated from human stool.</title>
        <authorList>
            <person name="Ortiz R."/>
            <person name="Melis-Arcos F."/>
            <person name="Covarrubias P."/>
            <person name="Cardenas J.P."/>
            <person name="Perez-Donoso J."/>
            <person name="Almonacid D."/>
        </authorList>
    </citation>
    <scope>NUCLEOTIDE SEQUENCE [LARGE SCALE GENOMIC DNA]</scope>
    <source>
        <strain evidence="2 3">DSM 14534</strain>
    </source>
</reference>
<dbReference type="Gene3D" id="3.40.50.1820">
    <property type="entry name" value="alpha/beta hydrolase"/>
    <property type="match status" value="1"/>
</dbReference>
<dbReference type="RefSeq" id="WP_154780159.1">
    <property type="nucleotide sequence ID" value="NZ_WMBC01000004.1"/>
</dbReference>